<proteinExistence type="predicted"/>
<evidence type="ECO:0000256" key="1">
    <source>
        <dbReference type="SAM" id="MobiDB-lite"/>
    </source>
</evidence>
<sequence length="117" mass="12517">MKRIHYADEYIVTGDDIADAVMAYARGLALKGRSDSVELPALTPEGEVGRFQVLLGPASQMVVSGEPDSLVVIEDADLVADLRARIDGLEGPSARPSSPGERFPDMDAEQYPESRAG</sequence>
<evidence type="ECO:0000313" key="2">
    <source>
        <dbReference type="EMBL" id="GEK84303.1"/>
    </source>
</evidence>
<name>A0A7W3JKF3_9MICO</name>
<dbReference type="RefSeq" id="WP_146856629.1">
    <property type="nucleotide sequence ID" value="NZ_BAAAHR010000004.1"/>
</dbReference>
<accession>A0A7W3JKF3</accession>
<dbReference type="Proteomes" id="UP000321154">
    <property type="component" value="Unassembled WGS sequence"/>
</dbReference>
<organism evidence="3 5">
    <name type="scientific">Frigoribacterium faeni</name>
    <dbReference type="NCBI Taxonomy" id="145483"/>
    <lineage>
        <taxon>Bacteria</taxon>
        <taxon>Bacillati</taxon>
        <taxon>Actinomycetota</taxon>
        <taxon>Actinomycetes</taxon>
        <taxon>Micrococcales</taxon>
        <taxon>Microbacteriaceae</taxon>
        <taxon>Frigoribacterium</taxon>
    </lineage>
</organism>
<dbReference type="EMBL" id="BJUV01000032">
    <property type="protein sequence ID" value="GEK84303.1"/>
    <property type="molecule type" value="Genomic_DNA"/>
</dbReference>
<protein>
    <submittedName>
        <fullName evidence="3">Uncharacterized protein</fullName>
    </submittedName>
</protein>
<dbReference type="Proteomes" id="UP000522688">
    <property type="component" value="Unassembled WGS sequence"/>
</dbReference>
<dbReference type="OrthoDB" id="5119511at2"/>
<dbReference type="EMBL" id="JACGWW010000005">
    <property type="protein sequence ID" value="MBA8814492.1"/>
    <property type="molecule type" value="Genomic_DNA"/>
</dbReference>
<gene>
    <name evidence="3" type="ORF">FB463_002765</name>
    <name evidence="2" type="ORF">FFA01_26120</name>
</gene>
<reference evidence="3 5" key="2">
    <citation type="submission" date="2020-07" db="EMBL/GenBank/DDBJ databases">
        <title>Sequencing the genomes of 1000 actinobacteria strains.</title>
        <authorList>
            <person name="Klenk H.-P."/>
        </authorList>
    </citation>
    <scope>NUCLEOTIDE SEQUENCE [LARGE SCALE GENOMIC DNA]</scope>
    <source>
        <strain evidence="3 5">DSM 10309</strain>
    </source>
</reference>
<evidence type="ECO:0000313" key="4">
    <source>
        <dbReference type="Proteomes" id="UP000321154"/>
    </source>
</evidence>
<comment type="caution">
    <text evidence="3">The sequence shown here is derived from an EMBL/GenBank/DDBJ whole genome shotgun (WGS) entry which is preliminary data.</text>
</comment>
<evidence type="ECO:0000313" key="5">
    <source>
        <dbReference type="Proteomes" id="UP000522688"/>
    </source>
</evidence>
<evidence type="ECO:0000313" key="3">
    <source>
        <dbReference type="EMBL" id="MBA8814492.1"/>
    </source>
</evidence>
<keyword evidence="4" id="KW-1185">Reference proteome</keyword>
<dbReference type="AlphaFoldDB" id="A0A7W3JKF3"/>
<feature type="region of interest" description="Disordered" evidence="1">
    <location>
        <begin position="87"/>
        <end position="117"/>
    </location>
</feature>
<reference evidence="2 4" key="1">
    <citation type="submission" date="2019-07" db="EMBL/GenBank/DDBJ databases">
        <title>Whole genome shotgun sequence of Frigoribacterium faeni NBRC 103066.</title>
        <authorList>
            <person name="Hosoyama A."/>
            <person name="Uohara A."/>
            <person name="Ohji S."/>
            <person name="Ichikawa N."/>
        </authorList>
    </citation>
    <scope>NUCLEOTIDE SEQUENCE [LARGE SCALE GENOMIC DNA]</scope>
    <source>
        <strain evidence="2 4">NBRC 103066</strain>
    </source>
</reference>